<dbReference type="PROSITE" id="PS50022">
    <property type="entry name" value="FA58C_3"/>
    <property type="match status" value="1"/>
</dbReference>
<dbReference type="Gene3D" id="2.60.120.260">
    <property type="entry name" value="Galactose-binding domain-like"/>
    <property type="match status" value="1"/>
</dbReference>
<feature type="region of interest" description="Disordered" evidence="4">
    <location>
        <begin position="90"/>
        <end position="109"/>
    </location>
</feature>
<accession>A0ABW1RJQ9</accession>
<comment type="similarity">
    <text evidence="3">Belongs to the glycosyl hydrolase 84 family.</text>
</comment>
<dbReference type="PROSITE" id="PS52009">
    <property type="entry name" value="GH84"/>
    <property type="match status" value="1"/>
</dbReference>
<dbReference type="PANTHER" id="PTHR13170">
    <property type="entry name" value="O-GLCNACASE"/>
    <property type="match status" value="1"/>
</dbReference>
<feature type="region of interest" description="Disordered" evidence="4">
    <location>
        <begin position="40"/>
        <end position="80"/>
    </location>
</feature>
<evidence type="ECO:0000259" key="5">
    <source>
        <dbReference type="PROSITE" id="PS50022"/>
    </source>
</evidence>
<dbReference type="Proteomes" id="UP001596288">
    <property type="component" value="Unassembled WGS sequence"/>
</dbReference>
<name>A0ABW1RJQ9_9LACO</name>
<dbReference type="InterPro" id="IPR051822">
    <property type="entry name" value="Glycosyl_Hydrolase_84"/>
</dbReference>
<dbReference type="Pfam" id="PF00754">
    <property type="entry name" value="F5_F8_type_C"/>
    <property type="match status" value="1"/>
</dbReference>
<dbReference type="Gene3D" id="1.20.58.460">
    <property type="entry name" value="Hyaluronidase post-catalytic domain-like"/>
    <property type="match status" value="1"/>
</dbReference>
<feature type="compositionally biased region" description="Basic and acidic residues" evidence="4">
    <location>
        <begin position="57"/>
        <end position="70"/>
    </location>
</feature>
<dbReference type="SUPFAM" id="SSF49785">
    <property type="entry name" value="Galactose-binding domain-like"/>
    <property type="match status" value="1"/>
</dbReference>
<evidence type="ECO:0000313" key="8">
    <source>
        <dbReference type="Proteomes" id="UP001596288"/>
    </source>
</evidence>
<dbReference type="Pfam" id="PF03648">
    <property type="entry name" value="Glyco_hydro_67N"/>
    <property type="match status" value="1"/>
</dbReference>
<dbReference type="EMBL" id="JBHSSF010000012">
    <property type="protein sequence ID" value="MFC6176290.1"/>
    <property type="molecule type" value="Genomic_DNA"/>
</dbReference>
<feature type="compositionally biased region" description="Polar residues" evidence="4">
    <location>
        <begin position="46"/>
        <end position="56"/>
    </location>
</feature>
<gene>
    <name evidence="7" type="ORF">ACFQAV_05530</name>
</gene>
<dbReference type="InterPro" id="IPR029018">
    <property type="entry name" value="Hex-like_dom2"/>
</dbReference>
<dbReference type="Gene3D" id="3.30.379.10">
    <property type="entry name" value="Chitobiase/beta-hexosaminidase domain 2-like"/>
    <property type="match status" value="1"/>
</dbReference>
<evidence type="ECO:0000256" key="3">
    <source>
        <dbReference type="PROSITE-ProRule" id="PRU01353"/>
    </source>
</evidence>
<dbReference type="InterPro" id="IPR000421">
    <property type="entry name" value="FA58C"/>
</dbReference>
<feature type="domain" description="GH84" evidence="6">
    <location>
        <begin position="230"/>
        <end position="517"/>
    </location>
</feature>
<reference evidence="8" key="1">
    <citation type="journal article" date="2019" name="Int. J. Syst. Evol. Microbiol.">
        <title>The Global Catalogue of Microorganisms (GCM) 10K type strain sequencing project: providing services to taxonomists for standard genome sequencing and annotation.</title>
        <authorList>
            <consortium name="The Broad Institute Genomics Platform"/>
            <consortium name="The Broad Institute Genome Sequencing Center for Infectious Disease"/>
            <person name="Wu L."/>
            <person name="Ma J."/>
        </authorList>
    </citation>
    <scope>NUCLEOTIDE SEQUENCE [LARGE SCALE GENOMIC DNA]</scope>
    <source>
        <strain evidence="8">CCM 8927</strain>
    </source>
</reference>
<dbReference type="Gene3D" id="3.20.20.80">
    <property type="entry name" value="Glycosidases"/>
    <property type="match status" value="1"/>
</dbReference>
<dbReference type="PANTHER" id="PTHR13170:SF16">
    <property type="entry name" value="PROTEIN O-GLCNACASE"/>
    <property type="match status" value="1"/>
</dbReference>
<evidence type="ECO:0000256" key="1">
    <source>
        <dbReference type="ARBA" id="ARBA00022801"/>
    </source>
</evidence>
<evidence type="ECO:0000313" key="7">
    <source>
        <dbReference type="EMBL" id="MFC6176290.1"/>
    </source>
</evidence>
<proteinExistence type="inferred from homology"/>
<dbReference type="InterPro" id="IPR017853">
    <property type="entry name" value="GH"/>
</dbReference>
<keyword evidence="2 3" id="KW-0326">Glycosidase</keyword>
<organism evidence="7 8">
    <name type="scientific">Companilactobacillus huachuanensis</name>
    <dbReference type="NCBI Taxonomy" id="2559914"/>
    <lineage>
        <taxon>Bacteria</taxon>
        <taxon>Bacillati</taxon>
        <taxon>Bacillota</taxon>
        <taxon>Bacilli</taxon>
        <taxon>Lactobacillales</taxon>
        <taxon>Lactobacillaceae</taxon>
        <taxon>Companilactobacillus</taxon>
    </lineage>
</organism>
<evidence type="ECO:0000256" key="4">
    <source>
        <dbReference type="SAM" id="MobiDB-lite"/>
    </source>
</evidence>
<dbReference type="RefSeq" id="WP_137611358.1">
    <property type="nucleotide sequence ID" value="NZ_BJDF01000009.1"/>
</dbReference>
<feature type="compositionally biased region" description="Polar residues" evidence="4">
    <location>
        <begin position="90"/>
        <end position="105"/>
    </location>
</feature>
<sequence length="965" mass="106804">MSAKQNQHEGFRSSQRLFLLGVTTFGAMLVFVSSSTVVRASETDETVSTSTKNTDMVTKDSTDPGIKETNEPVTDDTSDASKVSAQYLVQASSDTSASDKTPTDSIETKSTKAVTTTIGNSVEDTQTYQAIQKTTDTMNTSQVNIDQAYFGLAGDKVVDKQLANMDATTAAKLNDDGYLIKSGIVNNKKTLVVQGKDTTGLFYGINHLNNLIAEKSDLSKANISESPQMSIRGVIEGFYGEPWSQQARKDLFKFMGDHKMNVYIYSPKDDDYLRKNWKELYPQEKLDQIKDLIVSAKKNHVQFVYTLSPGNDITYSSKEDFDKTVAKLNQLKSIGVTQFYIALDDIPLGMTDADAAIFKNHPTTNYPNNPWSGLADVQAFYVNKVQQDYIKKNNLPDLWLVPTNYNGSKQDPFKEAQGEALDKDIHLQWTGEGVFSGDITNESVEQAKKTYHTDHIFIWDNFPVNDSDQERLYLNPIRSRSKKLYQIMDGFTSNPMVQPYASWIGLSSYGDYMWNADKYNPDANLQATIRELAGDEPEVIVAMQQFVDLNQYWNYAIEEDQTHAPILSSFINKFEQAEYGTPAYQEAKNGLLDRLNIISNLPTTLQKLKTSGFYNDSLPWINAAGHWGKAMIAGVEIMDAIKSNQTDNLNANFSTLNEQVELANEKSLPDNRTGKPELVLTPTVGDGLFERFIAKANQAVDGYLGTKALIAGTTQVASEATTNIPQNGDYAPSNMNDNDLNTKFWSNRSVKTGDTIAVDLKETQEIQRINIHQGVSDDATSGDIFKTATIYAGNSADGSDKVAIGEVMPTGNYQLDLNQPIKARYIFITATSNSDNWLQIRNISVFGKTGLSINNIQATDNSSSKAMFDGTVKTAFTGTLTNDQTTGTIEQTFEATDAKSVYLAGKVSGTIYVHQNNKWQELGRAESNQSLNNLKVESSSIDGIKLVIDSNTSDFVINEFGLSNK</sequence>
<feature type="domain" description="F5/8 type C" evidence="5">
    <location>
        <begin position="699"/>
        <end position="848"/>
    </location>
</feature>
<dbReference type="Pfam" id="PF07555">
    <property type="entry name" value="NAGidase"/>
    <property type="match status" value="1"/>
</dbReference>
<dbReference type="InterPro" id="IPR008979">
    <property type="entry name" value="Galactose-bd-like_sf"/>
</dbReference>
<dbReference type="InterPro" id="IPR005154">
    <property type="entry name" value="Glyco_hydro_67_aGlcAse_N"/>
</dbReference>
<evidence type="ECO:0000256" key="2">
    <source>
        <dbReference type="ARBA" id="ARBA00023295"/>
    </source>
</evidence>
<evidence type="ECO:0000259" key="6">
    <source>
        <dbReference type="PROSITE" id="PS52009"/>
    </source>
</evidence>
<protein>
    <submittedName>
        <fullName evidence="7">Beta-N-acetylglucosaminidase domain-containing protein</fullName>
    </submittedName>
</protein>
<dbReference type="InterPro" id="IPR011496">
    <property type="entry name" value="O-GlcNAcase_cat"/>
</dbReference>
<keyword evidence="8" id="KW-1185">Reference proteome</keyword>
<keyword evidence="1 3" id="KW-0378">Hydrolase</keyword>
<dbReference type="SUPFAM" id="SSF55545">
    <property type="entry name" value="beta-N-acetylhexosaminidase-like domain"/>
    <property type="match status" value="1"/>
</dbReference>
<feature type="active site" description="Proton donor" evidence="3">
    <location>
        <position position="345"/>
    </location>
</feature>
<dbReference type="SUPFAM" id="SSF51445">
    <property type="entry name" value="(Trans)glycosidases"/>
    <property type="match status" value="1"/>
</dbReference>
<comment type="caution">
    <text evidence="7">The sequence shown here is derived from an EMBL/GenBank/DDBJ whole genome shotgun (WGS) entry which is preliminary data.</text>
</comment>